<dbReference type="EC" id="2.1.1.107" evidence="4"/>
<keyword evidence="5" id="KW-1185">Reference proteome</keyword>
<dbReference type="Pfam" id="PF04375">
    <property type="entry name" value="HemX"/>
    <property type="match status" value="1"/>
</dbReference>
<evidence type="ECO:0000313" key="4">
    <source>
        <dbReference type="EMBL" id="MBB3048775.1"/>
    </source>
</evidence>
<keyword evidence="3" id="KW-1133">Transmembrane helix</keyword>
<protein>
    <submittedName>
        <fullName evidence="4">Uroporphyrin-3 C-methyltransferase</fullName>
        <ecNumber evidence="4">2.1.1.107</ecNumber>
    </submittedName>
</protein>
<dbReference type="PANTHER" id="PTHR38043">
    <property type="entry name" value="PROTEIN HEMX"/>
    <property type="match status" value="1"/>
</dbReference>
<dbReference type="Proteomes" id="UP000537130">
    <property type="component" value="Unassembled WGS sequence"/>
</dbReference>
<dbReference type="InterPro" id="IPR007470">
    <property type="entry name" value="HemX"/>
</dbReference>
<dbReference type="GO" id="GO:0004851">
    <property type="term" value="F:uroporphyrin-III C-methyltransferase activity"/>
    <property type="evidence" value="ECO:0007669"/>
    <property type="project" value="UniProtKB-EC"/>
</dbReference>
<proteinExistence type="predicted"/>
<evidence type="ECO:0000256" key="2">
    <source>
        <dbReference type="SAM" id="MobiDB-lite"/>
    </source>
</evidence>
<keyword evidence="3" id="KW-0472">Membrane</keyword>
<feature type="region of interest" description="Disordered" evidence="2">
    <location>
        <begin position="1"/>
        <end position="44"/>
    </location>
</feature>
<dbReference type="PANTHER" id="PTHR38043:SF1">
    <property type="entry name" value="PROTEIN HEMX"/>
    <property type="match status" value="1"/>
</dbReference>
<dbReference type="AlphaFoldDB" id="A0A7W4W7D8"/>
<feature type="transmembrane region" description="Helical" evidence="3">
    <location>
        <begin position="48"/>
        <end position="70"/>
    </location>
</feature>
<keyword evidence="4" id="KW-0489">Methyltransferase</keyword>
<evidence type="ECO:0000256" key="3">
    <source>
        <dbReference type="SAM" id="Phobius"/>
    </source>
</evidence>
<keyword evidence="3" id="KW-0812">Transmembrane</keyword>
<name>A0A7W4W7D8_9GAMM</name>
<dbReference type="RefSeq" id="WP_183411539.1">
    <property type="nucleotide sequence ID" value="NZ_JACHWY010000003.1"/>
</dbReference>
<sequence length="411" mass="46335">MSDTDKPEQPSSGADNDAPETAPPVLTEKQSAPETTPKAKPENRRGGGFTLFIALLAFLLSGASAGWLGYQFWLEQQASQEVREAAPWRDDLEAAGASWQSEARKAQRQSLSELREQLNEQDSELREMLKRQQLSAENARQLQNQRVTSLRTALDEQQSRLSELARLNRDDWVLAEADYLLRLARQQVRFGGDLNSAESLAREAQKHLQMVADPKVQDVLEILGRELTALSEAAAFSVEDHYDRLLAVSEQARQLQPLADHKVEIEEVAAAEETPPPLAWETLWDHIKFVSGRALDKLDSYIKVSDRDARYQSAVIAGGQRELFQHNLELMLEQARWALVSGNQALYEKALQRSSDWVRRYYRDEDAEQALLAALDELAKQRVRPEAPPLQSSINAITLYMDERQHAGAAK</sequence>
<feature type="coiled-coil region" evidence="1">
    <location>
        <begin position="89"/>
        <end position="135"/>
    </location>
</feature>
<keyword evidence="4" id="KW-0808">Transferase</keyword>
<evidence type="ECO:0000256" key="1">
    <source>
        <dbReference type="SAM" id="Coils"/>
    </source>
</evidence>
<dbReference type="EMBL" id="JACHWY010000003">
    <property type="protein sequence ID" value="MBB3048775.1"/>
    <property type="molecule type" value="Genomic_DNA"/>
</dbReference>
<accession>A0A7W4W7D8</accession>
<dbReference type="GO" id="GO:0032259">
    <property type="term" value="P:methylation"/>
    <property type="evidence" value="ECO:0007669"/>
    <property type="project" value="UniProtKB-KW"/>
</dbReference>
<gene>
    <name evidence="4" type="ORF">FHR99_003049</name>
</gene>
<evidence type="ECO:0000313" key="5">
    <source>
        <dbReference type="Proteomes" id="UP000537130"/>
    </source>
</evidence>
<keyword evidence="1" id="KW-0175">Coiled coil</keyword>
<organism evidence="4 5">
    <name type="scientific">Litorivivens lipolytica</name>
    <dbReference type="NCBI Taxonomy" id="1524264"/>
    <lineage>
        <taxon>Bacteria</taxon>
        <taxon>Pseudomonadati</taxon>
        <taxon>Pseudomonadota</taxon>
        <taxon>Gammaproteobacteria</taxon>
        <taxon>Litorivivens</taxon>
    </lineage>
</organism>
<comment type="caution">
    <text evidence="4">The sequence shown here is derived from an EMBL/GenBank/DDBJ whole genome shotgun (WGS) entry which is preliminary data.</text>
</comment>
<reference evidence="4 5" key="1">
    <citation type="submission" date="2020-08" db="EMBL/GenBank/DDBJ databases">
        <title>Genomic Encyclopedia of Type Strains, Phase III (KMG-III): the genomes of soil and plant-associated and newly described type strains.</title>
        <authorList>
            <person name="Whitman W."/>
        </authorList>
    </citation>
    <scope>NUCLEOTIDE SEQUENCE [LARGE SCALE GENOMIC DNA]</scope>
    <source>
        <strain evidence="4 5">CECT 8654</strain>
    </source>
</reference>